<dbReference type="GO" id="GO:0016787">
    <property type="term" value="F:hydrolase activity"/>
    <property type="evidence" value="ECO:0007669"/>
    <property type="project" value="UniProtKB-KW"/>
</dbReference>
<organism evidence="3 4">
    <name type="scientific">Labrys neptuniae</name>
    <dbReference type="NCBI Taxonomy" id="376174"/>
    <lineage>
        <taxon>Bacteria</taxon>
        <taxon>Pseudomonadati</taxon>
        <taxon>Pseudomonadota</taxon>
        <taxon>Alphaproteobacteria</taxon>
        <taxon>Hyphomicrobiales</taxon>
        <taxon>Xanthobacteraceae</taxon>
        <taxon>Labrys</taxon>
    </lineage>
</organism>
<dbReference type="Pfam" id="PF09587">
    <property type="entry name" value="PGA_cap"/>
    <property type="match status" value="1"/>
</dbReference>
<feature type="domain" description="Capsule synthesis protein CapA" evidence="2">
    <location>
        <begin position="6"/>
        <end position="319"/>
    </location>
</feature>
<gene>
    <name evidence="3" type="ORF">ABXS05_29800</name>
</gene>
<evidence type="ECO:0000313" key="3">
    <source>
        <dbReference type="EMBL" id="MEW9309780.1"/>
    </source>
</evidence>
<dbReference type="EMBL" id="JBFNQD010000017">
    <property type="protein sequence ID" value="MEW9309780.1"/>
    <property type="molecule type" value="Genomic_DNA"/>
</dbReference>
<dbReference type="CDD" id="cd07381">
    <property type="entry name" value="MPP_CapA"/>
    <property type="match status" value="1"/>
</dbReference>
<sequence>MSSPFTLVLTGQSLIHHDVRQVADEGFAAIKSLIQRADIAFTNFETTVFGRHGGWPMKGNYFGCSEPTVLDALKDIGFNALALSNNHAFDLGPPGILSTLEEVVARDFLHAGIGTDLSQARQPGLKTFGKRSVALVAMDAGPGPATMYAADATDQRPARPGVNGLEVSRIFEVDPPRFETLSGIQEAFQSSSMERSNYAQPHDPPQLHSADDIDFYGTIFRRANENKRRIVVDTASLAIHLSAIHKAAAEGAFVIAYLHHHHWEPSWREVPEWVQAFARACVDAGAGVFVSHGAPVLQPVEIHRGAPIFYGLGNFLFHLNEGEVVWSAPEVWKSVVATCRFDANARLRSIDLQPIVIGGEKLEARNYHERIVPVRAPAAMATEMIEDLAARSQAHGVSISFEGNSGRISLCRPSPDVGNIRQSKIQHLS</sequence>
<evidence type="ECO:0000313" key="4">
    <source>
        <dbReference type="Proteomes" id="UP001555786"/>
    </source>
</evidence>
<evidence type="ECO:0000259" key="2">
    <source>
        <dbReference type="SMART" id="SM00854"/>
    </source>
</evidence>
<dbReference type="PANTHER" id="PTHR33393">
    <property type="entry name" value="POLYGLUTAMINE SYNTHESIS ACCESSORY PROTEIN RV0574C-RELATED"/>
    <property type="match status" value="1"/>
</dbReference>
<reference evidence="3 4" key="1">
    <citation type="submission" date="2024-07" db="EMBL/GenBank/DDBJ databases">
        <title>Description of Labrys sedimenti sp. nov., isolated from a diclofenac-degrading enrichment culture.</title>
        <authorList>
            <person name="Tancsics A."/>
            <person name="Csepanyi A."/>
        </authorList>
    </citation>
    <scope>NUCLEOTIDE SEQUENCE [LARGE SCALE GENOMIC DNA]</scope>
    <source>
        <strain evidence="3 4">LMG 23578</strain>
    </source>
</reference>
<protein>
    <submittedName>
        <fullName evidence="3">CapA family protein</fullName>
        <ecNumber evidence="3">3.1.-.-</ecNumber>
    </submittedName>
</protein>
<dbReference type="PANTHER" id="PTHR33393:SF13">
    <property type="entry name" value="PGA BIOSYNTHESIS PROTEIN CAPA"/>
    <property type="match status" value="1"/>
</dbReference>
<dbReference type="RefSeq" id="WP_367626384.1">
    <property type="nucleotide sequence ID" value="NZ_JBFNQD010000017.1"/>
</dbReference>
<evidence type="ECO:0000256" key="1">
    <source>
        <dbReference type="ARBA" id="ARBA00005662"/>
    </source>
</evidence>
<dbReference type="EC" id="3.1.-.-" evidence="3"/>
<name>A0ABV3PVT7_9HYPH</name>
<proteinExistence type="inferred from homology"/>
<comment type="similarity">
    <text evidence="1">Belongs to the CapA family.</text>
</comment>
<comment type="caution">
    <text evidence="3">The sequence shown here is derived from an EMBL/GenBank/DDBJ whole genome shotgun (WGS) entry which is preliminary data.</text>
</comment>
<dbReference type="Proteomes" id="UP001555786">
    <property type="component" value="Unassembled WGS sequence"/>
</dbReference>
<dbReference type="InterPro" id="IPR019079">
    <property type="entry name" value="Capsule_synth_CapA"/>
</dbReference>
<dbReference type="InterPro" id="IPR029052">
    <property type="entry name" value="Metallo-depent_PP-like"/>
</dbReference>
<dbReference type="SUPFAM" id="SSF56300">
    <property type="entry name" value="Metallo-dependent phosphatases"/>
    <property type="match status" value="1"/>
</dbReference>
<accession>A0ABV3PVT7</accession>
<dbReference type="SMART" id="SM00854">
    <property type="entry name" value="PGA_cap"/>
    <property type="match status" value="1"/>
</dbReference>
<dbReference type="InterPro" id="IPR052169">
    <property type="entry name" value="CW_Biosynth-Accessory"/>
</dbReference>
<keyword evidence="3" id="KW-0378">Hydrolase</keyword>
<keyword evidence="4" id="KW-1185">Reference proteome</keyword>